<feature type="chain" id="PRO_5008276401" evidence="1">
    <location>
        <begin position="18"/>
        <end position="150"/>
    </location>
</feature>
<protein>
    <submittedName>
        <fullName evidence="2">Uncharacterized protein</fullName>
    </submittedName>
</protein>
<gene>
    <name evidence="2" type="ORF">K457DRAFT_892948</name>
</gene>
<dbReference type="OrthoDB" id="10315901at2759"/>
<proteinExistence type="predicted"/>
<reference evidence="2 3" key="1">
    <citation type="submission" date="2016-05" db="EMBL/GenBank/DDBJ databases">
        <title>Genome sequencing reveals origins of a unique bacterial endosymbiosis in the earliest lineages of terrestrial Fungi.</title>
        <authorList>
            <consortium name="DOE Joint Genome Institute"/>
            <person name="Uehling J."/>
            <person name="Gryganskyi A."/>
            <person name="Hameed K."/>
            <person name="Tschaplinski T."/>
            <person name="Misztal P."/>
            <person name="Wu S."/>
            <person name="Desiro A."/>
            <person name="Vande Pol N."/>
            <person name="Du Z.-Y."/>
            <person name="Zienkiewicz A."/>
            <person name="Zienkiewicz K."/>
            <person name="Morin E."/>
            <person name="Tisserant E."/>
            <person name="Splivallo R."/>
            <person name="Hainaut M."/>
            <person name="Henrissat B."/>
            <person name="Ohm R."/>
            <person name="Kuo A."/>
            <person name="Yan J."/>
            <person name="Lipzen A."/>
            <person name="Nolan M."/>
            <person name="Labutti K."/>
            <person name="Barry K."/>
            <person name="Goldstein A."/>
            <person name="Labbe J."/>
            <person name="Schadt C."/>
            <person name="Tuskan G."/>
            <person name="Grigoriev I."/>
            <person name="Martin F."/>
            <person name="Vilgalys R."/>
            <person name="Bonito G."/>
        </authorList>
    </citation>
    <scope>NUCLEOTIDE SEQUENCE [LARGE SCALE GENOMIC DNA]</scope>
    <source>
        <strain evidence="2 3">AG-77</strain>
    </source>
</reference>
<dbReference type="EMBL" id="KV442037">
    <property type="protein sequence ID" value="OAQ30063.1"/>
    <property type="molecule type" value="Genomic_DNA"/>
</dbReference>
<evidence type="ECO:0000313" key="3">
    <source>
        <dbReference type="Proteomes" id="UP000078512"/>
    </source>
</evidence>
<name>A0A197JYN6_9FUNG</name>
<organism evidence="2 3">
    <name type="scientific">Linnemannia elongata AG-77</name>
    <dbReference type="NCBI Taxonomy" id="1314771"/>
    <lineage>
        <taxon>Eukaryota</taxon>
        <taxon>Fungi</taxon>
        <taxon>Fungi incertae sedis</taxon>
        <taxon>Mucoromycota</taxon>
        <taxon>Mortierellomycotina</taxon>
        <taxon>Mortierellomycetes</taxon>
        <taxon>Mortierellales</taxon>
        <taxon>Mortierellaceae</taxon>
        <taxon>Linnemannia</taxon>
    </lineage>
</organism>
<dbReference type="AlphaFoldDB" id="A0A197JYN6"/>
<keyword evidence="1" id="KW-0732">Signal</keyword>
<feature type="signal peptide" evidence="1">
    <location>
        <begin position="1"/>
        <end position="17"/>
    </location>
</feature>
<dbReference type="Proteomes" id="UP000078512">
    <property type="component" value="Unassembled WGS sequence"/>
</dbReference>
<evidence type="ECO:0000313" key="2">
    <source>
        <dbReference type="EMBL" id="OAQ30063.1"/>
    </source>
</evidence>
<keyword evidence="3" id="KW-1185">Reference proteome</keyword>
<accession>A0A197JYN6</accession>
<sequence length="150" mass="16994">MKLYITLAALAATIVSAFPLGPSSNLTIPREIELQARELTCRPTTLTWKVRRSAGASGGDSYDSEFTLTVRSYYQDTMPFKGSLGMEVRHSPDGQWAITHYDYDFSNKDILLFWRGASLLFKNYSWKGRRVGIETAKDLPVQEYWVCLAV</sequence>
<evidence type="ECO:0000256" key="1">
    <source>
        <dbReference type="SAM" id="SignalP"/>
    </source>
</evidence>